<comment type="caution">
    <text evidence="1">The sequence shown here is derived from an EMBL/GenBank/DDBJ whole genome shotgun (WGS) entry which is preliminary data.</text>
</comment>
<organism evidence="1 2">
    <name type="scientific">Sphaerimonospora thailandensis</name>
    <dbReference type="NCBI Taxonomy" id="795644"/>
    <lineage>
        <taxon>Bacteria</taxon>
        <taxon>Bacillati</taxon>
        <taxon>Actinomycetota</taxon>
        <taxon>Actinomycetes</taxon>
        <taxon>Streptosporangiales</taxon>
        <taxon>Streptosporangiaceae</taxon>
        <taxon>Sphaerimonospora</taxon>
    </lineage>
</organism>
<evidence type="ECO:0000313" key="2">
    <source>
        <dbReference type="Proteomes" id="UP000610966"/>
    </source>
</evidence>
<evidence type="ECO:0000313" key="1">
    <source>
        <dbReference type="EMBL" id="GIH70294.1"/>
    </source>
</evidence>
<name>A0A8J3VYQ1_9ACTN</name>
<proteinExistence type="predicted"/>
<gene>
    <name evidence="1" type="ORF">Mth01_25470</name>
</gene>
<protein>
    <submittedName>
        <fullName evidence="1">Uncharacterized protein</fullName>
    </submittedName>
</protein>
<reference evidence="1" key="1">
    <citation type="submission" date="2021-01" db="EMBL/GenBank/DDBJ databases">
        <title>Whole genome shotgun sequence of Sphaerimonospora thailandensis NBRC 107569.</title>
        <authorList>
            <person name="Komaki H."/>
            <person name="Tamura T."/>
        </authorList>
    </citation>
    <scope>NUCLEOTIDE SEQUENCE</scope>
    <source>
        <strain evidence="1">NBRC 107569</strain>
    </source>
</reference>
<dbReference type="RefSeq" id="WP_204016013.1">
    <property type="nucleotide sequence ID" value="NZ_BOOG01000021.1"/>
</dbReference>
<accession>A0A8J3VYQ1</accession>
<dbReference type="EMBL" id="BOOG01000021">
    <property type="protein sequence ID" value="GIH70294.1"/>
    <property type="molecule type" value="Genomic_DNA"/>
</dbReference>
<dbReference type="AlphaFoldDB" id="A0A8J3VYQ1"/>
<keyword evidence="2" id="KW-1185">Reference proteome</keyword>
<dbReference type="Proteomes" id="UP000610966">
    <property type="component" value="Unassembled WGS sequence"/>
</dbReference>
<sequence length="111" mass="12050">MTDQTAITRRKLAITIQALVPLRVLELAGTSFEERERAVGRASQVIAEHGDDLQFGGRHRPDAIKTLVRALAVLAYQPGGVTYEGMHFCVDHAECEQADQAAQAVLEAAHA</sequence>